<dbReference type="KEGG" id="ath:AT4G20703"/>
<dbReference type="EMBL" id="CP002687">
    <property type="protein sequence ID" value="ANM67453.1"/>
    <property type="molecule type" value="Genomic_DNA"/>
</dbReference>
<dbReference type="GlyGen" id="A0A1P8B781">
    <property type="glycosylation" value="1 site"/>
</dbReference>
<dbReference type="ProteomicsDB" id="211674"/>
<evidence type="ECO:0000313" key="1">
    <source>
        <dbReference type="Araport" id="AT4G20703"/>
    </source>
</evidence>
<name>A0A1P8B781_ARATH</name>
<evidence type="ECO:0000313" key="3">
    <source>
        <dbReference type="Proteomes" id="UP000006548"/>
    </source>
</evidence>
<dbReference type="OMA" id="FVVQIRI"/>
<dbReference type="GeneID" id="28720157"/>
<reference evidence="2 3" key="1">
    <citation type="journal article" date="1999" name="Nature">
        <title>Sequence and analysis of chromosome 4 of the plant Arabidopsis thaliana.</title>
        <authorList>
            <consortium name="EU"/>
            <consortium name="CSHL and WU Arabidopsis Sequencing Project"/>
            <person name="Mayer K."/>
            <person name="Schuller C."/>
            <person name="Wambutt R."/>
            <person name="Murphy G."/>
            <person name="Volckaert G."/>
            <person name="Pohl T."/>
            <person name="Dusterhoft A."/>
            <person name="Stiekema W."/>
            <person name="Entian K.D."/>
            <person name="Terryn N."/>
            <person name="Harris B."/>
            <person name="Ansorge W."/>
            <person name="Brandt P."/>
            <person name="Grivell L."/>
            <person name="Rieger M."/>
            <person name="Weichselgartner M."/>
            <person name="de Simone V."/>
            <person name="Obermaier B."/>
            <person name="Mache R."/>
            <person name="Muller M."/>
            <person name="Kreis M."/>
            <person name="Delseny M."/>
            <person name="Puigdomenech P."/>
            <person name="Watson M."/>
            <person name="Schmidtheini T."/>
            <person name="Reichert B."/>
            <person name="Portatelle D."/>
            <person name="Perez-Alonso M."/>
            <person name="Boutry M."/>
            <person name="Bancroft I."/>
            <person name="Vos P."/>
            <person name="Hoheisel J."/>
            <person name="Zimmermann W."/>
            <person name="Wedler H."/>
            <person name="Ridley P."/>
            <person name="Langham S.A."/>
            <person name="McCullagh B."/>
            <person name="Bilham L."/>
            <person name="Robben J."/>
            <person name="Van der Schueren J."/>
            <person name="Grymonprez B."/>
            <person name="Chuang Y.J."/>
            <person name="Vandenbussche F."/>
            <person name="Braeken M."/>
            <person name="Weltjens I."/>
            <person name="Voet M."/>
            <person name="Bastiaens I."/>
            <person name="Aert R."/>
            <person name="Defoor E."/>
            <person name="Weitzenegger T."/>
            <person name="Bothe G."/>
            <person name="Ramsperger U."/>
            <person name="Hilbert H."/>
            <person name="Braun M."/>
            <person name="Holzer E."/>
            <person name="Brandt A."/>
            <person name="Peters S."/>
            <person name="van Staveren M."/>
            <person name="Dirske W."/>
            <person name="Mooijman P."/>
            <person name="Klein Lankhorst R."/>
            <person name="Rose M."/>
            <person name="Hauf J."/>
            <person name="Kotter P."/>
            <person name="Berneiser S."/>
            <person name="Hempel S."/>
            <person name="Feldpausch M."/>
            <person name="Lamberth S."/>
            <person name="Van den Daele H."/>
            <person name="De Keyser A."/>
            <person name="Buysshaert C."/>
            <person name="Gielen J."/>
            <person name="Villarroel R."/>
            <person name="De Clercq R."/>
            <person name="Van Montagu M."/>
            <person name="Rogers J."/>
            <person name="Cronin A."/>
            <person name="Quail M."/>
            <person name="Bray-Allen S."/>
            <person name="Clark L."/>
            <person name="Doggett J."/>
            <person name="Hall S."/>
            <person name="Kay M."/>
            <person name="Lennard N."/>
            <person name="McLay K."/>
            <person name="Mayes R."/>
            <person name="Pettett A."/>
            <person name="Rajandream M.A."/>
            <person name="Lyne M."/>
            <person name="Benes V."/>
            <person name="Rechmann S."/>
            <person name="Borkova D."/>
            <person name="Blocker H."/>
            <person name="Scharfe M."/>
            <person name="Grimm M."/>
            <person name="Lohnert T.H."/>
            <person name="Dose S."/>
            <person name="de Haan M."/>
            <person name="Maarse A."/>
            <person name="Schafer M."/>
            <person name="Muller-Auer S."/>
            <person name="Gabel C."/>
            <person name="Fuchs M."/>
            <person name="Fartmann B."/>
            <person name="Granderath K."/>
            <person name="Dauner D."/>
            <person name="Herzl A."/>
            <person name="Neumann S."/>
            <person name="Argiriou A."/>
            <person name="Vitale D."/>
            <person name="Liguori R."/>
            <person name="Piravandi E."/>
            <person name="Massenet O."/>
            <person name="Quigley F."/>
            <person name="Clabauld G."/>
            <person name="Mundlein A."/>
            <person name="Felber R."/>
            <person name="Schnabl S."/>
            <person name="Hiller R."/>
            <person name="Schmidt W."/>
            <person name="Lecharny A."/>
            <person name="Aubourg S."/>
            <person name="Chefdor F."/>
            <person name="Cooke R."/>
            <person name="Berger C."/>
            <person name="Montfort A."/>
            <person name="Casacuberta E."/>
            <person name="Gibbons T."/>
            <person name="Weber N."/>
            <person name="Vandenbol M."/>
            <person name="Bargues M."/>
            <person name="Terol J."/>
            <person name="Torres A."/>
            <person name="Perez-Perez A."/>
            <person name="Purnelle B."/>
            <person name="Bent E."/>
            <person name="Johnson S."/>
            <person name="Tacon D."/>
            <person name="Jesse T."/>
            <person name="Heijnen L."/>
            <person name="Schwarz S."/>
            <person name="Scholler P."/>
            <person name="Heber S."/>
            <person name="Francs P."/>
            <person name="Bielke C."/>
            <person name="Frishman D."/>
            <person name="Haase D."/>
            <person name="Lemcke K."/>
            <person name="Mewes H.W."/>
            <person name="Stocker S."/>
            <person name="Zaccaria P."/>
            <person name="Bevan M."/>
            <person name="Wilson R.K."/>
            <person name="de la Bastide M."/>
            <person name="Habermann K."/>
            <person name="Parnell L."/>
            <person name="Dedhia N."/>
            <person name="Gnoj L."/>
            <person name="Schutz K."/>
            <person name="Huang E."/>
            <person name="Spiegel L."/>
            <person name="Sehkon M."/>
            <person name="Murray J."/>
            <person name="Sheet P."/>
            <person name="Cordes M."/>
            <person name="Abu-Threideh J."/>
            <person name="Stoneking T."/>
            <person name="Kalicki J."/>
            <person name="Graves T."/>
            <person name="Harmon G."/>
            <person name="Edwards J."/>
            <person name="Latreille P."/>
            <person name="Courtney L."/>
            <person name="Cloud J."/>
            <person name="Abbott A."/>
            <person name="Scott K."/>
            <person name="Johnson D."/>
            <person name="Minx P."/>
            <person name="Bentley D."/>
            <person name="Fulton B."/>
            <person name="Miller N."/>
            <person name="Greco T."/>
            <person name="Kemp K."/>
            <person name="Kramer J."/>
            <person name="Fulton L."/>
            <person name="Mardis E."/>
            <person name="Dante M."/>
            <person name="Pepin K."/>
            <person name="Hillier L."/>
            <person name="Nelson J."/>
            <person name="Spieth J."/>
            <person name="Ryan E."/>
            <person name="Andrews S."/>
            <person name="Geisel C."/>
            <person name="Layman D."/>
            <person name="Du H."/>
            <person name="Ali J."/>
            <person name="Berghoff A."/>
            <person name="Jones K."/>
            <person name="Drone K."/>
            <person name="Cotton M."/>
            <person name="Joshu C."/>
            <person name="Antonoiu B."/>
            <person name="Zidanic M."/>
            <person name="Strong C."/>
            <person name="Sun H."/>
            <person name="Lamar B."/>
            <person name="Yordan C."/>
            <person name="Ma P."/>
            <person name="Zhong J."/>
            <person name="Preston R."/>
            <person name="Vil D."/>
            <person name="Shekher M."/>
            <person name="Matero A."/>
            <person name="Shah R."/>
            <person name="Swaby I.K."/>
            <person name="O'Shaughnessy A."/>
            <person name="Rodriguez M."/>
            <person name="Hoffmann J."/>
            <person name="Till S."/>
            <person name="Granat S."/>
            <person name="Shohdy N."/>
            <person name="Hasegawa A."/>
            <person name="Hameed A."/>
            <person name="Lodhi M."/>
            <person name="Johnson A."/>
            <person name="Chen E."/>
            <person name="Marra M."/>
            <person name="Martienssen R."/>
            <person name="McCombie W.R."/>
        </authorList>
    </citation>
    <scope>NUCLEOTIDE SEQUENCE [LARGE SCALE GENOMIC DNA]</scope>
    <source>
        <strain evidence="3">cv. Columbia</strain>
    </source>
</reference>
<organism evidence="2 3">
    <name type="scientific">Arabidopsis thaliana</name>
    <name type="common">Mouse-ear cress</name>
    <dbReference type="NCBI Taxonomy" id="3702"/>
    <lineage>
        <taxon>Eukaryota</taxon>
        <taxon>Viridiplantae</taxon>
        <taxon>Streptophyta</taxon>
        <taxon>Embryophyta</taxon>
        <taxon>Tracheophyta</taxon>
        <taxon>Spermatophyta</taxon>
        <taxon>Magnoliopsida</taxon>
        <taxon>eudicotyledons</taxon>
        <taxon>Gunneridae</taxon>
        <taxon>Pentapetalae</taxon>
        <taxon>rosids</taxon>
        <taxon>malvids</taxon>
        <taxon>Brassicales</taxon>
        <taxon>Brassicaceae</taxon>
        <taxon>Camelineae</taxon>
        <taxon>Arabidopsis</taxon>
    </lineage>
</organism>
<dbReference type="TAIR" id="AT4G20703"/>
<accession>A0A1P8B781</accession>
<dbReference type="Proteomes" id="UP000006548">
    <property type="component" value="Chromosome 4"/>
</dbReference>
<dbReference type="AlphaFoldDB" id="A0A1P8B781"/>
<proteinExistence type="predicted"/>
<gene>
    <name evidence="1 2" type="ordered locus">At4g20703</name>
</gene>
<sequence>MPASPGEPTDGGANARGALGPVGVAATLEHDKDVIGILTFFGVAETVTKISNRGDGTEDLVEIFLERAPLLIFSLSVAAFVVQIRIDESLRSWNLYIGETRGIAIALK</sequence>
<evidence type="ECO:0000313" key="2">
    <source>
        <dbReference type="EMBL" id="ANM67453.1"/>
    </source>
</evidence>
<dbReference type="RefSeq" id="NP_001329282.1">
    <property type="nucleotide sequence ID" value="NM_001341453.1"/>
</dbReference>
<keyword evidence="3" id="KW-1185">Reference proteome</keyword>
<reference evidence="3" key="2">
    <citation type="journal article" date="2017" name="Plant J.">
        <title>Araport11: a complete reannotation of the Arabidopsis thaliana reference genome.</title>
        <authorList>
            <person name="Cheng C.Y."/>
            <person name="Krishnakumar V."/>
            <person name="Chan A.P."/>
            <person name="Thibaud-Nissen F."/>
            <person name="Schobel S."/>
            <person name="Town C.D."/>
        </authorList>
    </citation>
    <scope>GENOME REANNOTATION</scope>
    <source>
        <strain evidence="3">cv. Columbia</strain>
    </source>
</reference>
<dbReference type="Araport" id="AT4G20703"/>
<dbReference type="InParanoid" id="A0A1P8B781"/>
<protein>
    <submittedName>
        <fullName evidence="2">Uncharacterized protein</fullName>
    </submittedName>
</protein>